<keyword evidence="3" id="KW-0032">Aminotransferase</keyword>
<comment type="caution">
    <text evidence="9">The sequence shown here is derived from an EMBL/GenBank/DDBJ whole genome shotgun (WGS) entry which is preliminary data.</text>
</comment>
<evidence type="ECO:0000256" key="4">
    <source>
        <dbReference type="ARBA" id="ARBA00022679"/>
    </source>
</evidence>
<comment type="cofactor">
    <cofactor evidence="1 7">
        <name>pyridoxal 5'-phosphate</name>
        <dbReference type="ChEBI" id="CHEBI:597326"/>
    </cofactor>
</comment>
<dbReference type="InterPro" id="IPR015424">
    <property type="entry name" value="PyrdxlP-dep_Trfase"/>
</dbReference>
<dbReference type="Proteomes" id="UP000654670">
    <property type="component" value="Unassembled WGS sequence"/>
</dbReference>
<dbReference type="InterPro" id="IPR015422">
    <property type="entry name" value="PyrdxlP-dep_Trfase_small"/>
</dbReference>
<feature type="binding site" evidence="6">
    <location>
        <position position="367"/>
    </location>
    <ligand>
        <name>substrate</name>
    </ligand>
</feature>
<reference evidence="9" key="2">
    <citation type="submission" date="2020-09" db="EMBL/GenBank/DDBJ databases">
        <authorList>
            <person name="Sun Q."/>
            <person name="Ohkuma M."/>
        </authorList>
    </citation>
    <scope>NUCLEOTIDE SEQUENCE</scope>
    <source>
        <strain evidence="9">JCM 15325</strain>
    </source>
</reference>
<evidence type="ECO:0000256" key="7">
    <source>
        <dbReference type="PIRSR" id="PIRSR000524-50"/>
    </source>
</evidence>
<comment type="similarity">
    <text evidence="2">Belongs to the class-V pyridoxal-phosphate-dependent aminotransferase family.</text>
</comment>
<dbReference type="GO" id="GO:0008453">
    <property type="term" value="F:alanine-glyoxylate transaminase activity"/>
    <property type="evidence" value="ECO:0007669"/>
    <property type="project" value="TreeGrafter"/>
</dbReference>
<keyword evidence="5 7" id="KW-0663">Pyridoxal phosphate</keyword>
<proteinExistence type="inferred from homology"/>
<dbReference type="InterPro" id="IPR015421">
    <property type="entry name" value="PyrdxlP-dep_Trfase_major"/>
</dbReference>
<gene>
    <name evidence="9" type="primary">pucG</name>
    <name evidence="9" type="ORF">GCM10007968_24370</name>
</gene>
<dbReference type="Gene3D" id="3.90.1150.10">
    <property type="entry name" value="Aspartate Aminotransferase, domain 1"/>
    <property type="match status" value="1"/>
</dbReference>
<evidence type="ECO:0000256" key="6">
    <source>
        <dbReference type="PIRSR" id="PIRSR000524-1"/>
    </source>
</evidence>
<protein>
    <submittedName>
        <fullName evidence="9">Purine catabolism protein PucG</fullName>
    </submittedName>
</protein>
<evidence type="ECO:0000256" key="1">
    <source>
        <dbReference type="ARBA" id="ARBA00001933"/>
    </source>
</evidence>
<organism evidence="9 10">
    <name type="scientific">Sporolactobacillus putidus</name>
    <dbReference type="NCBI Taxonomy" id="492735"/>
    <lineage>
        <taxon>Bacteria</taxon>
        <taxon>Bacillati</taxon>
        <taxon>Bacillota</taxon>
        <taxon>Bacilli</taxon>
        <taxon>Bacillales</taxon>
        <taxon>Sporolactobacillaceae</taxon>
        <taxon>Sporolactobacillus</taxon>
    </lineage>
</organism>
<accession>A0A917W3I2</accession>
<evidence type="ECO:0000256" key="5">
    <source>
        <dbReference type="ARBA" id="ARBA00022898"/>
    </source>
</evidence>
<keyword evidence="10" id="KW-1185">Reference proteome</keyword>
<dbReference type="FunFam" id="3.40.640.10:FF:000027">
    <property type="entry name" value="Serine--pyruvate aminotransferase, mitochondrial"/>
    <property type="match status" value="1"/>
</dbReference>
<dbReference type="GO" id="GO:0004760">
    <property type="term" value="F:L-serine-pyruvate transaminase activity"/>
    <property type="evidence" value="ECO:0007669"/>
    <property type="project" value="TreeGrafter"/>
</dbReference>
<dbReference type="RefSeq" id="WP_188803741.1">
    <property type="nucleotide sequence ID" value="NZ_BMOK01000011.1"/>
</dbReference>
<dbReference type="SUPFAM" id="SSF53383">
    <property type="entry name" value="PLP-dependent transferases"/>
    <property type="match status" value="1"/>
</dbReference>
<evidence type="ECO:0000313" key="9">
    <source>
        <dbReference type="EMBL" id="GGL59533.1"/>
    </source>
</evidence>
<dbReference type="PIRSF" id="PIRSF000524">
    <property type="entry name" value="SPT"/>
    <property type="match status" value="1"/>
</dbReference>
<dbReference type="PANTHER" id="PTHR21152">
    <property type="entry name" value="AMINOTRANSFERASE CLASS V"/>
    <property type="match status" value="1"/>
</dbReference>
<dbReference type="Gene3D" id="3.40.640.10">
    <property type="entry name" value="Type I PLP-dependent aspartate aminotransferase-like (Major domain)"/>
    <property type="match status" value="1"/>
</dbReference>
<dbReference type="InterPro" id="IPR000192">
    <property type="entry name" value="Aminotrans_V_dom"/>
</dbReference>
<dbReference type="PANTHER" id="PTHR21152:SF40">
    <property type="entry name" value="ALANINE--GLYOXYLATE AMINOTRANSFERASE"/>
    <property type="match status" value="1"/>
</dbReference>
<dbReference type="AlphaFoldDB" id="A0A917W3I2"/>
<dbReference type="Pfam" id="PF00266">
    <property type="entry name" value="Aminotran_5"/>
    <property type="match status" value="1"/>
</dbReference>
<dbReference type="InterPro" id="IPR024169">
    <property type="entry name" value="SP_NH2Trfase/AEP_transaminase"/>
</dbReference>
<dbReference type="EMBL" id="BMOK01000011">
    <property type="protein sequence ID" value="GGL59533.1"/>
    <property type="molecule type" value="Genomic_DNA"/>
</dbReference>
<evidence type="ECO:0000259" key="8">
    <source>
        <dbReference type="Pfam" id="PF00266"/>
    </source>
</evidence>
<feature type="modified residue" description="N6-(pyridoxal phosphate)lysine" evidence="7">
    <location>
        <position position="202"/>
    </location>
</feature>
<name>A0A917W3I2_9BACL</name>
<reference evidence="9" key="1">
    <citation type="journal article" date="2014" name="Int. J. Syst. Evol. Microbiol.">
        <title>Complete genome sequence of Corynebacterium casei LMG S-19264T (=DSM 44701T), isolated from a smear-ripened cheese.</title>
        <authorList>
            <consortium name="US DOE Joint Genome Institute (JGI-PGF)"/>
            <person name="Walter F."/>
            <person name="Albersmeier A."/>
            <person name="Kalinowski J."/>
            <person name="Ruckert C."/>
        </authorList>
    </citation>
    <scope>NUCLEOTIDE SEQUENCE</scope>
    <source>
        <strain evidence="9">JCM 15325</strain>
    </source>
</reference>
<keyword evidence="4" id="KW-0808">Transferase</keyword>
<evidence type="ECO:0000256" key="2">
    <source>
        <dbReference type="ARBA" id="ARBA00009236"/>
    </source>
</evidence>
<sequence>MTQSTVSSRALKVPPRTIMTPGPVEVDPRVLRAMSMPILGQFDPAFTQIMNEVMEMLREAFQTKNHWSYPIDGTSRAGIEALIAGLIEPGDKMLVPIYGRFGDLFVEIGERYGADIHTMECPWGTVFDPEEVIAEIKKVRPKVVALVHGETSTGRMQPLAEIGRACRELGVLLVVDSVATFCGTAVKADEWCLDAVIGGAQKCLSVPPGIVPITYNERVEKEILKRKKVERGIATDADRKSAEGRMPIRSNYFDLGQLQDYWSERRLNHHTEATSMEYALHEGLRLVLDEGLENRFARHRLNEAALMAGIEAMGLDLFGDPTCKMPTVTCVKVPIGVNGDEVRSVLLSHFGIEIAGSFGSLQGKIWRIGTMGYGCRQDNVLAVLAGLEASLIRCGAQVNRGEGLQAAIDVYEKAGE</sequence>
<evidence type="ECO:0000313" key="10">
    <source>
        <dbReference type="Proteomes" id="UP000654670"/>
    </source>
</evidence>
<feature type="domain" description="Aminotransferase class V" evidence="8">
    <location>
        <begin position="45"/>
        <end position="355"/>
    </location>
</feature>
<dbReference type="GO" id="GO:0019265">
    <property type="term" value="P:glycine biosynthetic process, by transamination of glyoxylate"/>
    <property type="evidence" value="ECO:0007669"/>
    <property type="project" value="TreeGrafter"/>
</dbReference>
<evidence type="ECO:0000256" key="3">
    <source>
        <dbReference type="ARBA" id="ARBA00022576"/>
    </source>
</evidence>